<accession>A0A6C0ES95</accession>
<protein>
    <recommendedName>
        <fullName evidence="1">Rhodanese domain-containing protein</fullName>
    </recommendedName>
</protein>
<proteinExistence type="predicted"/>
<name>A0A6C0ES95_9ZZZZ</name>
<dbReference type="Gene3D" id="3.40.250.10">
    <property type="entry name" value="Rhodanese-like domain"/>
    <property type="match status" value="1"/>
</dbReference>
<evidence type="ECO:0000313" key="2">
    <source>
        <dbReference type="EMBL" id="QHT31393.1"/>
    </source>
</evidence>
<dbReference type="InterPro" id="IPR036873">
    <property type="entry name" value="Rhodanese-like_dom_sf"/>
</dbReference>
<dbReference type="Pfam" id="PF00581">
    <property type="entry name" value="Rhodanese"/>
    <property type="match status" value="1"/>
</dbReference>
<dbReference type="AlphaFoldDB" id="A0A6C0ES95"/>
<dbReference type="InterPro" id="IPR001763">
    <property type="entry name" value="Rhodanese-like_dom"/>
</dbReference>
<dbReference type="PROSITE" id="PS50206">
    <property type="entry name" value="RHODANESE_3"/>
    <property type="match status" value="1"/>
</dbReference>
<reference evidence="2" key="1">
    <citation type="journal article" date="2020" name="Nature">
        <title>Giant virus diversity and host interactions through global metagenomics.</title>
        <authorList>
            <person name="Schulz F."/>
            <person name="Roux S."/>
            <person name="Paez-Espino D."/>
            <person name="Jungbluth S."/>
            <person name="Walsh D.A."/>
            <person name="Denef V.J."/>
            <person name="McMahon K.D."/>
            <person name="Konstantinidis K.T."/>
            <person name="Eloe-Fadrosh E.A."/>
            <person name="Kyrpides N.C."/>
            <person name="Woyke T."/>
        </authorList>
    </citation>
    <scope>NUCLEOTIDE SEQUENCE</scope>
    <source>
        <strain evidence="2">GVMAG-M-3300009155-2</strain>
    </source>
</reference>
<organism evidence="2">
    <name type="scientific">viral metagenome</name>
    <dbReference type="NCBI Taxonomy" id="1070528"/>
    <lineage>
        <taxon>unclassified sequences</taxon>
        <taxon>metagenomes</taxon>
        <taxon>organismal metagenomes</taxon>
    </lineage>
</organism>
<evidence type="ECO:0000259" key="1">
    <source>
        <dbReference type="PROSITE" id="PS50206"/>
    </source>
</evidence>
<dbReference type="EMBL" id="MN738919">
    <property type="protein sequence ID" value="QHT31393.1"/>
    <property type="molecule type" value="Genomic_DNA"/>
</dbReference>
<dbReference type="SUPFAM" id="SSF52821">
    <property type="entry name" value="Rhodanese/Cell cycle control phosphatase"/>
    <property type="match status" value="1"/>
</dbReference>
<sequence>MGNTQSINKINFEDLQYVLNNSEVNILINTLSEIDQDCLIPHTTNIKNEESLINKFIQTGNKNVRIIIYGRNCNDEKIYKKYNQLSSLGFNNIYIYTGGLFEWLMLQDIYGENEFPTTKKELDILKYKPRKIMNVHLLEY</sequence>
<feature type="domain" description="Rhodanese" evidence="1">
    <location>
        <begin position="85"/>
        <end position="108"/>
    </location>
</feature>
<dbReference type="CDD" id="cd00158">
    <property type="entry name" value="RHOD"/>
    <property type="match status" value="1"/>
</dbReference>